<evidence type="ECO:0000256" key="4">
    <source>
        <dbReference type="ARBA" id="ARBA00023125"/>
    </source>
</evidence>
<dbReference type="PANTHER" id="PTHR36206">
    <property type="entry name" value="ASPERCRYPTIN BIOSYNTHESIS CLUSTER-SPECIFIC TRANSCRIPTION REGULATOR ATNN-RELATED"/>
    <property type="match status" value="1"/>
</dbReference>
<feature type="compositionally biased region" description="Low complexity" evidence="7">
    <location>
        <begin position="1"/>
        <end position="22"/>
    </location>
</feature>
<feature type="region of interest" description="Disordered" evidence="7">
    <location>
        <begin position="1"/>
        <end position="27"/>
    </location>
</feature>
<keyword evidence="1" id="KW-0479">Metal-binding</keyword>
<feature type="compositionally biased region" description="Low complexity" evidence="7">
    <location>
        <begin position="574"/>
        <end position="584"/>
    </location>
</feature>
<evidence type="ECO:0000256" key="5">
    <source>
        <dbReference type="ARBA" id="ARBA00023163"/>
    </source>
</evidence>
<sequence>MASSSSTPDPTTPVAAASPSPSLRRHRKGAIKVPCDDCIQRASRGDIKASIELCEECMQTLHRPRRRQVEAPSAKKIRRHINAVVDTALGLHTDTVALPWSEDRQTQHALQFFVKHSAPQLAGYFDSPFWQKTLLQCGRHQPAVKHAIAAIGALHERLLVGADETDAVHKRQSNFALEQCNKSIQHLTKPVHGTEKPDLRLMLTTCVLFTCFEAMQGHCEQAIAHATQGYALLKQYATAPEGTSADAGAFAVELDQLCLLMQRLQTQAKGIMGKEYNMVADGEVADLPKPMHFETLREARAALESVINRITLFFMNLDLNDNFYDLVCSNAKKFLTFAPWLKAWESAFSQLLVRKQPVLTQKERKGAMILKAHHIVCDILSNVDLSEGELGWDKFHRDFAAVIDLAAAILEDDRSVEAGQQSPKTELCFSLGIVDPLSEVCARCRDPALRRRALDLLARHPRQDCMWSSWPAWKVGKYLMQLEEEHSESPPLEAGDVQTEDRISAAWIDFSSPTSGGTNTSGRLKYKRIEPQRSPREALNPGLFDRDADGRHPGHDINFAHAMLGSNFLNAHGTPTATAATAAPGRLASTPTFPASSATASQSDDG</sequence>
<dbReference type="InterPro" id="IPR052360">
    <property type="entry name" value="Transcr_Regulatory_Proteins"/>
</dbReference>
<feature type="region of interest" description="Disordered" evidence="7">
    <location>
        <begin position="574"/>
        <end position="606"/>
    </location>
</feature>
<dbReference type="InterPro" id="IPR021858">
    <property type="entry name" value="Fun_TF"/>
</dbReference>
<keyword evidence="6" id="KW-0539">Nucleus</keyword>
<comment type="caution">
    <text evidence="8">The sequence shown here is derived from an EMBL/GenBank/DDBJ whole genome shotgun (WGS) entry which is preliminary data.</text>
</comment>
<name>A0AB34KJL4_9PEZI</name>
<keyword evidence="4" id="KW-0238">DNA-binding</keyword>
<evidence type="ECO:0000256" key="7">
    <source>
        <dbReference type="SAM" id="MobiDB-lite"/>
    </source>
</evidence>
<feature type="compositionally biased region" description="Basic and acidic residues" evidence="7">
    <location>
        <begin position="527"/>
        <end position="536"/>
    </location>
</feature>
<keyword evidence="3" id="KW-0805">Transcription regulation</keyword>
<reference evidence="8 9" key="1">
    <citation type="journal article" date="2020" name="Microbiol. Resour. Announc.">
        <title>Draft Genome Sequence of a Cladosporium Species Isolated from the Mesophotic Ascidian Didemnum maculosum.</title>
        <authorList>
            <person name="Gioti A."/>
            <person name="Siaperas R."/>
            <person name="Nikolaivits E."/>
            <person name="Le Goff G."/>
            <person name="Ouazzani J."/>
            <person name="Kotoulas G."/>
            <person name="Topakas E."/>
        </authorList>
    </citation>
    <scope>NUCLEOTIDE SEQUENCE [LARGE SCALE GENOMIC DNA]</scope>
    <source>
        <strain evidence="8 9">TM138-S3</strain>
    </source>
</reference>
<feature type="compositionally biased region" description="Polar residues" evidence="7">
    <location>
        <begin position="589"/>
        <end position="606"/>
    </location>
</feature>
<feature type="region of interest" description="Disordered" evidence="7">
    <location>
        <begin position="509"/>
        <end position="551"/>
    </location>
</feature>
<organism evidence="8 9">
    <name type="scientific">Cladosporium halotolerans</name>
    <dbReference type="NCBI Taxonomy" id="1052096"/>
    <lineage>
        <taxon>Eukaryota</taxon>
        <taxon>Fungi</taxon>
        <taxon>Dikarya</taxon>
        <taxon>Ascomycota</taxon>
        <taxon>Pezizomycotina</taxon>
        <taxon>Dothideomycetes</taxon>
        <taxon>Dothideomycetidae</taxon>
        <taxon>Cladosporiales</taxon>
        <taxon>Cladosporiaceae</taxon>
        <taxon>Cladosporium</taxon>
    </lineage>
</organism>
<evidence type="ECO:0000256" key="3">
    <source>
        <dbReference type="ARBA" id="ARBA00023015"/>
    </source>
</evidence>
<keyword evidence="2" id="KW-0862">Zinc</keyword>
<dbReference type="RefSeq" id="XP_069227387.1">
    <property type="nucleotide sequence ID" value="XM_069375399.1"/>
</dbReference>
<dbReference type="PANTHER" id="PTHR36206:SF12">
    <property type="entry name" value="ASPERCRYPTIN BIOSYNTHESIS CLUSTER-SPECIFIC TRANSCRIPTION REGULATOR ATNN-RELATED"/>
    <property type="match status" value="1"/>
</dbReference>
<keyword evidence="9" id="KW-1185">Reference proteome</keyword>
<dbReference type="Pfam" id="PF11951">
    <property type="entry name" value="Fungal_trans_2"/>
    <property type="match status" value="1"/>
</dbReference>
<evidence type="ECO:0000256" key="2">
    <source>
        <dbReference type="ARBA" id="ARBA00022833"/>
    </source>
</evidence>
<dbReference type="AlphaFoldDB" id="A0AB34KJL4"/>
<feature type="compositionally biased region" description="Low complexity" evidence="7">
    <location>
        <begin position="511"/>
        <end position="522"/>
    </location>
</feature>
<gene>
    <name evidence="8" type="ORF">WHR41_06794</name>
</gene>
<dbReference type="GO" id="GO:0003677">
    <property type="term" value="F:DNA binding"/>
    <property type="evidence" value="ECO:0007669"/>
    <property type="project" value="UniProtKB-KW"/>
</dbReference>
<keyword evidence="5" id="KW-0804">Transcription</keyword>
<dbReference type="Proteomes" id="UP000803884">
    <property type="component" value="Unassembled WGS sequence"/>
</dbReference>
<evidence type="ECO:0000256" key="6">
    <source>
        <dbReference type="ARBA" id="ARBA00023242"/>
    </source>
</evidence>
<evidence type="ECO:0000313" key="8">
    <source>
        <dbReference type="EMBL" id="KAL1584281.1"/>
    </source>
</evidence>
<dbReference type="GeneID" id="96008237"/>
<evidence type="ECO:0000256" key="1">
    <source>
        <dbReference type="ARBA" id="ARBA00022723"/>
    </source>
</evidence>
<dbReference type="GO" id="GO:0046872">
    <property type="term" value="F:metal ion binding"/>
    <property type="evidence" value="ECO:0007669"/>
    <property type="project" value="UniProtKB-KW"/>
</dbReference>
<evidence type="ECO:0000313" key="9">
    <source>
        <dbReference type="Proteomes" id="UP000803884"/>
    </source>
</evidence>
<accession>A0AB34KJL4</accession>
<dbReference type="EMBL" id="JAAQHG020000027">
    <property type="protein sequence ID" value="KAL1584281.1"/>
    <property type="molecule type" value="Genomic_DNA"/>
</dbReference>
<proteinExistence type="predicted"/>
<protein>
    <submittedName>
        <fullName evidence="8">Uncharacterized protein</fullName>
    </submittedName>
</protein>